<keyword evidence="2" id="KW-1185">Reference proteome</keyword>
<evidence type="ECO:0000313" key="1">
    <source>
        <dbReference type="EMBL" id="KAK3598762.1"/>
    </source>
</evidence>
<dbReference type="Proteomes" id="UP001195483">
    <property type="component" value="Unassembled WGS sequence"/>
</dbReference>
<accession>A0AAE0SV31</accession>
<gene>
    <name evidence="1" type="ORF">CHS0354_015557</name>
</gene>
<name>A0AAE0SV31_9BIVA</name>
<organism evidence="1 2">
    <name type="scientific">Potamilus streckersoni</name>
    <dbReference type="NCBI Taxonomy" id="2493646"/>
    <lineage>
        <taxon>Eukaryota</taxon>
        <taxon>Metazoa</taxon>
        <taxon>Spiralia</taxon>
        <taxon>Lophotrochozoa</taxon>
        <taxon>Mollusca</taxon>
        <taxon>Bivalvia</taxon>
        <taxon>Autobranchia</taxon>
        <taxon>Heteroconchia</taxon>
        <taxon>Palaeoheterodonta</taxon>
        <taxon>Unionida</taxon>
        <taxon>Unionoidea</taxon>
        <taxon>Unionidae</taxon>
        <taxon>Ambleminae</taxon>
        <taxon>Lampsilini</taxon>
        <taxon>Potamilus</taxon>
    </lineage>
</organism>
<dbReference type="EMBL" id="JAEAOA010000965">
    <property type="protein sequence ID" value="KAK3598762.1"/>
    <property type="molecule type" value="Genomic_DNA"/>
</dbReference>
<dbReference type="AlphaFoldDB" id="A0AAE0SV31"/>
<proteinExistence type="predicted"/>
<sequence length="82" mass="9485">MMMLCFAQAADEIELDYATKRMKTESVDIVNDGKGTYEDKYLMVSDTDKTSVKMMESFEIINEDSDPEDLDYDEDFLSSKKE</sequence>
<reference evidence="1" key="1">
    <citation type="journal article" date="2021" name="Genome Biol. Evol.">
        <title>A High-Quality Reference Genome for a Parasitic Bivalve with Doubly Uniparental Inheritance (Bivalvia: Unionida).</title>
        <authorList>
            <person name="Smith C.H."/>
        </authorList>
    </citation>
    <scope>NUCLEOTIDE SEQUENCE</scope>
    <source>
        <strain evidence="1">CHS0354</strain>
    </source>
</reference>
<comment type="caution">
    <text evidence="1">The sequence shown here is derived from an EMBL/GenBank/DDBJ whole genome shotgun (WGS) entry which is preliminary data.</text>
</comment>
<protein>
    <submittedName>
        <fullName evidence="1">Uncharacterized protein</fullName>
    </submittedName>
</protein>
<evidence type="ECO:0000313" key="2">
    <source>
        <dbReference type="Proteomes" id="UP001195483"/>
    </source>
</evidence>
<reference evidence="1" key="3">
    <citation type="submission" date="2023-05" db="EMBL/GenBank/DDBJ databases">
        <authorList>
            <person name="Smith C.H."/>
        </authorList>
    </citation>
    <scope>NUCLEOTIDE SEQUENCE</scope>
    <source>
        <strain evidence="1">CHS0354</strain>
        <tissue evidence="1">Mantle</tissue>
    </source>
</reference>
<reference evidence="1" key="2">
    <citation type="journal article" date="2021" name="Genome Biol. Evol.">
        <title>Developing a high-quality reference genome for a parasitic bivalve with doubly uniparental inheritance (Bivalvia: Unionida).</title>
        <authorList>
            <person name="Smith C.H."/>
        </authorList>
    </citation>
    <scope>NUCLEOTIDE SEQUENCE</scope>
    <source>
        <strain evidence="1">CHS0354</strain>
        <tissue evidence="1">Mantle</tissue>
    </source>
</reference>